<proteinExistence type="predicted"/>
<comment type="caution">
    <text evidence="1">The sequence shown here is derived from an EMBL/GenBank/DDBJ whole genome shotgun (WGS) entry which is preliminary data.</text>
</comment>
<keyword evidence="2" id="KW-1185">Reference proteome</keyword>
<gene>
    <name evidence="1" type="ORF">DSO57_1036921</name>
</gene>
<sequence length="158" mass="17781">MTIPHKVQQTALLHYYKQLTQPGIKITPENDSTEHLVKLLHTETIPVPLDPFNEVSSAVGAAKAIFLNKFKKLDVHQDYKVMVINEDHQDYMYLNLVTSKPHGQAILDLGAPGVFNPSYLVNKLKLAPELNYHNNSETVVPRLSSSSCHGPDIWLLED</sequence>
<name>A0ACC2TM91_9FUNG</name>
<organism evidence="1 2">
    <name type="scientific">Entomophthora muscae</name>
    <dbReference type="NCBI Taxonomy" id="34485"/>
    <lineage>
        <taxon>Eukaryota</taxon>
        <taxon>Fungi</taxon>
        <taxon>Fungi incertae sedis</taxon>
        <taxon>Zoopagomycota</taxon>
        <taxon>Entomophthoromycotina</taxon>
        <taxon>Entomophthoromycetes</taxon>
        <taxon>Entomophthorales</taxon>
        <taxon>Entomophthoraceae</taxon>
        <taxon>Entomophthora</taxon>
    </lineage>
</organism>
<dbReference type="Proteomes" id="UP001165960">
    <property type="component" value="Unassembled WGS sequence"/>
</dbReference>
<protein>
    <submittedName>
        <fullName evidence="1">Uncharacterized protein</fullName>
    </submittedName>
</protein>
<reference evidence="1" key="1">
    <citation type="submission" date="2022-04" db="EMBL/GenBank/DDBJ databases">
        <title>Genome of the entomopathogenic fungus Entomophthora muscae.</title>
        <authorList>
            <person name="Elya C."/>
            <person name="Lovett B.R."/>
            <person name="Lee E."/>
            <person name="Macias A.M."/>
            <person name="Hajek A.E."/>
            <person name="De Bivort B.L."/>
            <person name="Kasson M.T."/>
            <person name="De Fine Licht H.H."/>
            <person name="Stajich J.E."/>
        </authorList>
    </citation>
    <scope>NUCLEOTIDE SEQUENCE</scope>
    <source>
        <strain evidence="1">Berkeley</strain>
    </source>
</reference>
<evidence type="ECO:0000313" key="2">
    <source>
        <dbReference type="Proteomes" id="UP001165960"/>
    </source>
</evidence>
<dbReference type="EMBL" id="QTSX02002503">
    <property type="protein sequence ID" value="KAJ9075362.1"/>
    <property type="molecule type" value="Genomic_DNA"/>
</dbReference>
<evidence type="ECO:0000313" key="1">
    <source>
        <dbReference type="EMBL" id="KAJ9075362.1"/>
    </source>
</evidence>
<accession>A0ACC2TM91</accession>